<dbReference type="AlphaFoldDB" id="A0AAW0R4F7"/>
<protein>
    <submittedName>
        <fullName evidence="2">Alpha/beta-hydrolase</fullName>
    </submittedName>
</protein>
<evidence type="ECO:0000259" key="1">
    <source>
        <dbReference type="Pfam" id="PF12697"/>
    </source>
</evidence>
<dbReference type="Pfam" id="PF12697">
    <property type="entry name" value="Abhydrolase_6"/>
    <property type="match status" value="1"/>
</dbReference>
<keyword evidence="3" id="KW-1185">Reference proteome</keyword>
<dbReference type="InterPro" id="IPR029058">
    <property type="entry name" value="AB_hydrolase_fold"/>
</dbReference>
<dbReference type="Proteomes" id="UP001392437">
    <property type="component" value="Unassembled WGS sequence"/>
</dbReference>
<dbReference type="SUPFAM" id="SSF53474">
    <property type="entry name" value="alpha/beta-Hydrolases"/>
    <property type="match status" value="1"/>
</dbReference>
<comment type="caution">
    <text evidence="2">The sequence shown here is derived from an EMBL/GenBank/DDBJ whole genome shotgun (WGS) entry which is preliminary data.</text>
</comment>
<accession>A0AAW0R4F7</accession>
<dbReference type="EMBL" id="JAQQWP010000003">
    <property type="protein sequence ID" value="KAK8123822.1"/>
    <property type="molecule type" value="Genomic_DNA"/>
</dbReference>
<feature type="domain" description="AB hydrolase-1" evidence="1">
    <location>
        <begin position="43"/>
        <end position="338"/>
    </location>
</feature>
<name>A0AAW0R4F7_9PEZI</name>
<dbReference type="InterPro" id="IPR000073">
    <property type="entry name" value="AB_hydrolase_1"/>
</dbReference>
<organism evidence="2 3">
    <name type="scientific">Apiospora kogelbergensis</name>
    <dbReference type="NCBI Taxonomy" id="1337665"/>
    <lineage>
        <taxon>Eukaryota</taxon>
        <taxon>Fungi</taxon>
        <taxon>Dikarya</taxon>
        <taxon>Ascomycota</taxon>
        <taxon>Pezizomycotina</taxon>
        <taxon>Sordariomycetes</taxon>
        <taxon>Xylariomycetidae</taxon>
        <taxon>Amphisphaeriales</taxon>
        <taxon>Apiosporaceae</taxon>
        <taxon>Apiospora</taxon>
    </lineage>
</organism>
<gene>
    <name evidence="2" type="ORF">PG999_003740</name>
</gene>
<evidence type="ECO:0000313" key="2">
    <source>
        <dbReference type="EMBL" id="KAK8123822.1"/>
    </source>
</evidence>
<dbReference type="Gene3D" id="3.40.50.1820">
    <property type="entry name" value="alpha/beta hydrolase"/>
    <property type="match status" value="1"/>
</dbReference>
<proteinExistence type="predicted"/>
<reference evidence="2 3" key="1">
    <citation type="submission" date="2023-01" db="EMBL/GenBank/DDBJ databases">
        <title>Analysis of 21 Apiospora genomes using comparative genomics revels a genus with tremendous synthesis potential of carbohydrate active enzymes and secondary metabolites.</title>
        <authorList>
            <person name="Sorensen T."/>
        </authorList>
    </citation>
    <scope>NUCLEOTIDE SEQUENCE [LARGE SCALE GENOMIC DNA]</scope>
    <source>
        <strain evidence="2 3">CBS 117206</strain>
    </source>
</reference>
<evidence type="ECO:0000313" key="3">
    <source>
        <dbReference type="Proteomes" id="UP001392437"/>
    </source>
</evidence>
<sequence length="352" mass="37540">MDETPEIPDLRSMALPNKPDCPIKYTFRSLSPSNESLSEAILIVFVNGLGLPQSSWQPTLQLLRADLAGSPPPLPSPSSSTGGDDSYAVAVTAATYDRYGQGLSQPLPPGAKPVSHDMLDAARDLTAFIDGVKSQHLTHLVSCGKPIHLFLVAHSLGVPLARLYAEHHAAEAPISALLVLDSNMANNDFVSLFPDPEDPGFDPGRDLPADTSIEQLQSARAFARAMFHPAAPNGENLDRTALPALLPQSDGPVLLGDDNTGGKLLLQVTGHDPENFAAESLKVWPRGLTERYVQPVWEKYNEGLLCIAGSEPAASGGVVTAPNSGHFIQKNNPRFVADEVVALLRRICRGGS</sequence>